<name>A0A444Y7M3_ARAHY</name>
<protein>
    <submittedName>
        <fullName evidence="1">Uncharacterized protein</fullName>
    </submittedName>
</protein>
<keyword evidence="2" id="KW-1185">Reference proteome</keyword>
<comment type="caution">
    <text evidence="1">The sequence shown here is derived from an EMBL/GenBank/DDBJ whole genome shotgun (WGS) entry which is preliminary data.</text>
</comment>
<dbReference type="EMBL" id="SDMP01000018">
    <property type="protein sequence ID" value="RYQ97961.1"/>
    <property type="molecule type" value="Genomic_DNA"/>
</dbReference>
<gene>
    <name evidence="1" type="ORF">Ahy_B08g094033</name>
</gene>
<dbReference type="AlphaFoldDB" id="A0A444Y7M3"/>
<organism evidence="1 2">
    <name type="scientific">Arachis hypogaea</name>
    <name type="common">Peanut</name>
    <dbReference type="NCBI Taxonomy" id="3818"/>
    <lineage>
        <taxon>Eukaryota</taxon>
        <taxon>Viridiplantae</taxon>
        <taxon>Streptophyta</taxon>
        <taxon>Embryophyta</taxon>
        <taxon>Tracheophyta</taxon>
        <taxon>Spermatophyta</taxon>
        <taxon>Magnoliopsida</taxon>
        <taxon>eudicotyledons</taxon>
        <taxon>Gunneridae</taxon>
        <taxon>Pentapetalae</taxon>
        <taxon>rosids</taxon>
        <taxon>fabids</taxon>
        <taxon>Fabales</taxon>
        <taxon>Fabaceae</taxon>
        <taxon>Papilionoideae</taxon>
        <taxon>50 kb inversion clade</taxon>
        <taxon>dalbergioids sensu lato</taxon>
        <taxon>Dalbergieae</taxon>
        <taxon>Pterocarpus clade</taxon>
        <taxon>Arachis</taxon>
    </lineage>
</organism>
<reference evidence="1 2" key="1">
    <citation type="submission" date="2019-01" db="EMBL/GenBank/DDBJ databases">
        <title>Sequencing of cultivated peanut Arachis hypogaea provides insights into genome evolution and oil improvement.</title>
        <authorList>
            <person name="Chen X."/>
        </authorList>
    </citation>
    <scope>NUCLEOTIDE SEQUENCE [LARGE SCALE GENOMIC DNA]</scope>
    <source>
        <strain evidence="2">cv. Fuhuasheng</strain>
        <tissue evidence="1">Leaves</tissue>
    </source>
</reference>
<evidence type="ECO:0000313" key="2">
    <source>
        <dbReference type="Proteomes" id="UP000289738"/>
    </source>
</evidence>
<evidence type="ECO:0000313" key="1">
    <source>
        <dbReference type="EMBL" id="RYQ97961.1"/>
    </source>
</evidence>
<dbReference type="Proteomes" id="UP000289738">
    <property type="component" value="Chromosome B08"/>
</dbReference>
<proteinExistence type="predicted"/>
<accession>A0A444Y7M3</accession>
<sequence>MESSSSKKRTHGADCLALSKISLTLASLSPNHIMIQYRRGNSKSRVKKNPPTKLISENAASGYTTKLQSDARYVSQTMKFGSVGLPPYRAYSLEEIEVATNNFDSARFMGEGSQGQLCLDPGCC</sequence>